<dbReference type="SUPFAM" id="SSF50182">
    <property type="entry name" value="Sm-like ribonucleoproteins"/>
    <property type="match status" value="1"/>
</dbReference>
<comment type="similarity">
    <text evidence="2">Belongs to the MscS (TC 1.A.23) family.</text>
</comment>
<keyword evidence="5 7" id="KW-1133">Transmembrane helix</keyword>
<dbReference type="InterPro" id="IPR006686">
    <property type="entry name" value="MscS_channel_CS"/>
</dbReference>
<dbReference type="InterPro" id="IPR023408">
    <property type="entry name" value="MscS_beta-dom_sf"/>
</dbReference>
<feature type="domain" description="Mechanosensitive ion channel transmembrane helices 2/3" evidence="10">
    <location>
        <begin position="151"/>
        <end position="190"/>
    </location>
</feature>
<keyword evidence="6 7" id="KW-0472">Membrane</keyword>
<evidence type="ECO:0000256" key="6">
    <source>
        <dbReference type="ARBA" id="ARBA00023136"/>
    </source>
</evidence>
<dbReference type="Pfam" id="PF21088">
    <property type="entry name" value="MS_channel_1st"/>
    <property type="match status" value="1"/>
</dbReference>
<dbReference type="InterPro" id="IPR011066">
    <property type="entry name" value="MscS_channel_C_sf"/>
</dbReference>
<feature type="transmembrane region" description="Helical" evidence="7">
    <location>
        <begin position="71"/>
        <end position="92"/>
    </location>
</feature>
<dbReference type="InterPro" id="IPR011014">
    <property type="entry name" value="MscS_channel_TM-2"/>
</dbReference>
<evidence type="ECO:0000259" key="10">
    <source>
        <dbReference type="Pfam" id="PF21088"/>
    </source>
</evidence>
<dbReference type="Gene3D" id="3.30.70.100">
    <property type="match status" value="1"/>
</dbReference>
<feature type="domain" description="Mechanosensitive ion channel MscS" evidence="8">
    <location>
        <begin position="191"/>
        <end position="258"/>
    </location>
</feature>
<dbReference type="Gene3D" id="1.10.287.1260">
    <property type="match status" value="1"/>
</dbReference>
<feature type="transmembrane region" description="Helical" evidence="7">
    <location>
        <begin position="23"/>
        <end position="44"/>
    </location>
</feature>
<protein>
    <submittedName>
        <fullName evidence="11">Mechanosensitive ion channel family protein</fullName>
    </submittedName>
</protein>
<feature type="transmembrane region" description="Helical" evidence="7">
    <location>
        <begin position="112"/>
        <end position="132"/>
    </location>
</feature>
<name>A0ABY4AKR1_9BURK</name>
<evidence type="ECO:0000256" key="3">
    <source>
        <dbReference type="ARBA" id="ARBA00022475"/>
    </source>
</evidence>
<keyword evidence="4 7" id="KW-0812">Transmembrane</keyword>
<dbReference type="InterPro" id="IPR049278">
    <property type="entry name" value="MS_channel_C"/>
</dbReference>
<dbReference type="EMBL" id="CP063982">
    <property type="protein sequence ID" value="UOD50880.1"/>
    <property type="molecule type" value="Genomic_DNA"/>
</dbReference>
<dbReference type="SUPFAM" id="SSF82689">
    <property type="entry name" value="Mechanosensitive channel protein MscS (YggB), C-terminal domain"/>
    <property type="match status" value="1"/>
</dbReference>
<feature type="domain" description="Mechanosensitive ion channel MscS C-terminal" evidence="9">
    <location>
        <begin position="269"/>
        <end position="353"/>
    </location>
</feature>
<reference evidence="11 12" key="1">
    <citation type="submission" date="2020-11" db="EMBL/GenBank/DDBJ databases">
        <title>Algicoccus daihaiensis sp.nov., isolated from Daihai Lake in Inner Mongolia.</title>
        <authorList>
            <person name="Kai J."/>
        </authorList>
    </citation>
    <scope>NUCLEOTIDE SEQUENCE [LARGE SCALE GENOMIC DNA]</scope>
    <source>
        <strain evidence="12">f23</strain>
    </source>
</reference>
<dbReference type="SUPFAM" id="SSF82861">
    <property type="entry name" value="Mechanosensitive channel protein MscS (YggB), transmembrane region"/>
    <property type="match status" value="1"/>
</dbReference>
<evidence type="ECO:0000259" key="9">
    <source>
        <dbReference type="Pfam" id="PF21082"/>
    </source>
</evidence>
<keyword evidence="3" id="KW-1003">Cell membrane</keyword>
<evidence type="ECO:0000256" key="7">
    <source>
        <dbReference type="SAM" id="Phobius"/>
    </source>
</evidence>
<dbReference type="Pfam" id="PF21082">
    <property type="entry name" value="MS_channel_3rd"/>
    <property type="match status" value="1"/>
</dbReference>
<accession>A0ABY4AKR1</accession>
<evidence type="ECO:0000313" key="12">
    <source>
        <dbReference type="Proteomes" id="UP000831607"/>
    </source>
</evidence>
<evidence type="ECO:0000256" key="5">
    <source>
        <dbReference type="ARBA" id="ARBA00022989"/>
    </source>
</evidence>
<evidence type="ECO:0000259" key="8">
    <source>
        <dbReference type="Pfam" id="PF00924"/>
    </source>
</evidence>
<evidence type="ECO:0000256" key="1">
    <source>
        <dbReference type="ARBA" id="ARBA00004651"/>
    </source>
</evidence>
<dbReference type="PANTHER" id="PTHR43634">
    <property type="entry name" value="OW CONDUCTANCE MECHANOSENSITIVE CHANNEL"/>
    <property type="match status" value="1"/>
</dbReference>
<organism evidence="11 12">
    <name type="scientific">Orrella daihaiensis</name>
    <dbReference type="NCBI Taxonomy" id="2782176"/>
    <lineage>
        <taxon>Bacteria</taxon>
        <taxon>Pseudomonadati</taxon>
        <taxon>Pseudomonadota</taxon>
        <taxon>Betaproteobacteria</taxon>
        <taxon>Burkholderiales</taxon>
        <taxon>Alcaligenaceae</taxon>
        <taxon>Orrella</taxon>
    </lineage>
</organism>
<feature type="transmembrane region" description="Helical" evidence="7">
    <location>
        <begin position="174"/>
        <end position="193"/>
    </location>
</feature>
<keyword evidence="12" id="KW-1185">Reference proteome</keyword>
<dbReference type="PANTHER" id="PTHR43634:SF2">
    <property type="entry name" value="LOW CONDUCTANCE MECHANOSENSITIVE CHANNEL YNAI"/>
    <property type="match status" value="1"/>
</dbReference>
<sequence>MNDISMQFADFWRIVMEVWNSGVLGYSVGDAIVALLIVLAFYVFRGVFRRVIIGAIERWTKRTKNTIDDQISHAIGGPLQLLFVALGVFFAFQYLGLRGEFDELGDNLVRSLIAFAIFWALFNAIEPLSVLLKRLETIITREMVAWLITGIKWGVIFLGAATILQIWGIQVGPILAGLGLFGVAVALGAQDLFRNLIGGLCILIEKRFKNGDWILVDGVVEGTVEHIGFRSTKVRRFDQAPVYVPNQKLSDAAVTNFTAMTYRRIYWKIGLEYRATLDQLKVIRDQIEEYLRTAGPFVQPPSASMFVRYDAFNASSIDLMLYTFTKTTVWGEWLEHKENLAYRVKEIVEGAGCSFAFPSQSIYIEKHPEGAPEPFVPPN</sequence>
<gene>
    <name evidence="11" type="ORF">DHf2319_02860</name>
</gene>
<evidence type="ECO:0000313" key="11">
    <source>
        <dbReference type="EMBL" id="UOD50880.1"/>
    </source>
</evidence>
<feature type="transmembrane region" description="Helical" evidence="7">
    <location>
        <begin position="144"/>
        <end position="168"/>
    </location>
</feature>
<dbReference type="InterPro" id="IPR006685">
    <property type="entry name" value="MscS_channel_2nd"/>
</dbReference>
<dbReference type="Pfam" id="PF00924">
    <property type="entry name" value="MS_channel_2nd"/>
    <property type="match status" value="1"/>
</dbReference>
<dbReference type="PROSITE" id="PS01246">
    <property type="entry name" value="UPF0003"/>
    <property type="match status" value="1"/>
</dbReference>
<dbReference type="InterPro" id="IPR049142">
    <property type="entry name" value="MS_channel_1st"/>
</dbReference>
<evidence type="ECO:0000256" key="2">
    <source>
        <dbReference type="ARBA" id="ARBA00008017"/>
    </source>
</evidence>
<comment type="subcellular location">
    <subcellularLocation>
        <location evidence="1">Cell membrane</location>
        <topology evidence="1">Multi-pass membrane protein</topology>
    </subcellularLocation>
</comment>
<dbReference type="Gene3D" id="2.30.30.60">
    <property type="match status" value="1"/>
</dbReference>
<evidence type="ECO:0000256" key="4">
    <source>
        <dbReference type="ARBA" id="ARBA00022692"/>
    </source>
</evidence>
<dbReference type="InterPro" id="IPR045042">
    <property type="entry name" value="YnaI-like"/>
</dbReference>
<dbReference type="InterPro" id="IPR010920">
    <property type="entry name" value="LSM_dom_sf"/>
</dbReference>
<proteinExistence type="inferred from homology"/>
<dbReference type="Proteomes" id="UP000831607">
    <property type="component" value="Chromosome"/>
</dbReference>